<dbReference type="AlphaFoldDB" id="B0DC41"/>
<dbReference type="Proteomes" id="UP000001194">
    <property type="component" value="Unassembled WGS sequence"/>
</dbReference>
<proteinExistence type="predicted"/>
<evidence type="ECO:0000313" key="1">
    <source>
        <dbReference type="EMBL" id="EDR07825.1"/>
    </source>
</evidence>
<dbReference type="GeneID" id="6077285"/>
<dbReference type="HOGENOM" id="CLU_799427_0_0_1"/>
<keyword evidence="2" id="KW-1185">Reference proteome</keyword>
<accession>B0DC41</accession>
<gene>
    <name evidence="1" type="ORF">LACBIDRAFT_327556</name>
</gene>
<dbReference type="InParanoid" id="B0DC41"/>
<protein>
    <submittedName>
        <fullName evidence="1">Predicted protein</fullName>
    </submittedName>
</protein>
<name>B0DC41_LACBS</name>
<evidence type="ECO:0000313" key="2">
    <source>
        <dbReference type="Proteomes" id="UP000001194"/>
    </source>
</evidence>
<organism evidence="2">
    <name type="scientific">Laccaria bicolor (strain S238N-H82 / ATCC MYA-4686)</name>
    <name type="common">Bicoloured deceiver</name>
    <name type="synonym">Laccaria laccata var. bicolor</name>
    <dbReference type="NCBI Taxonomy" id="486041"/>
    <lineage>
        <taxon>Eukaryota</taxon>
        <taxon>Fungi</taxon>
        <taxon>Dikarya</taxon>
        <taxon>Basidiomycota</taxon>
        <taxon>Agaricomycotina</taxon>
        <taxon>Agaricomycetes</taxon>
        <taxon>Agaricomycetidae</taxon>
        <taxon>Agaricales</taxon>
        <taxon>Agaricineae</taxon>
        <taxon>Hydnangiaceae</taxon>
        <taxon>Laccaria</taxon>
    </lineage>
</organism>
<sequence length="347" mass="38579">MPVGNGKGQWCIYYFASRCKAAWKAFEDHKDDWRNDPQKHQWWTIGLRLEGDRLAKAIGYHVAAGFIVKVPSWVSFFILRTHPQQSDLASLPQQGLLVDPAYMDDPSNIFAASHVDWWNNPGGPLTPPAAYSEEETAAFHDWLKLVDQPLTEAPPPPPQDINVAALNAPAARILDAFQSALLRIEQGLGTWRNIRDGARSDIQCLEHLMDEVQLGQLDLTLPPNLPIPKGPWRSIPPMRSRYIFRYTTFARDNTSSVGSDSSVVPPADMVTKPTCPTADVTEIGWPPGHPSDLSPLDNTRDDYFPSPVSSTGLDWEFSEEGSDHESSIDFGMSEYCEDVTCSNSGSE</sequence>
<dbReference type="RefSeq" id="XP_001881614.1">
    <property type="nucleotide sequence ID" value="XM_001881579.1"/>
</dbReference>
<reference evidence="1 2" key="1">
    <citation type="journal article" date="2008" name="Nature">
        <title>The genome of Laccaria bicolor provides insights into mycorrhizal symbiosis.</title>
        <authorList>
            <person name="Martin F."/>
            <person name="Aerts A."/>
            <person name="Ahren D."/>
            <person name="Brun A."/>
            <person name="Danchin E.G.J."/>
            <person name="Duchaussoy F."/>
            <person name="Gibon J."/>
            <person name="Kohler A."/>
            <person name="Lindquist E."/>
            <person name="Pereda V."/>
            <person name="Salamov A."/>
            <person name="Shapiro H.J."/>
            <person name="Wuyts J."/>
            <person name="Blaudez D."/>
            <person name="Buee M."/>
            <person name="Brokstein P."/>
            <person name="Canbaeck B."/>
            <person name="Cohen D."/>
            <person name="Courty P.E."/>
            <person name="Coutinho P.M."/>
            <person name="Delaruelle C."/>
            <person name="Detter J.C."/>
            <person name="Deveau A."/>
            <person name="DiFazio S."/>
            <person name="Duplessis S."/>
            <person name="Fraissinet-Tachet L."/>
            <person name="Lucic E."/>
            <person name="Frey-Klett P."/>
            <person name="Fourrey C."/>
            <person name="Feussner I."/>
            <person name="Gay G."/>
            <person name="Grimwood J."/>
            <person name="Hoegger P.J."/>
            <person name="Jain P."/>
            <person name="Kilaru S."/>
            <person name="Labbe J."/>
            <person name="Lin Y.C."/>
            <person name="Legue V."/>
            <person name="Le Tacon F."/>
            <person name="Marmeisse R."/>
            <person name="Melayah D."/>
            <person name="Montanini B."/>
            <person name="Muratet M."/>
            <person name="Nehls U."/>
            <person name="Niculita-Hirzel H."/>
            <person name="Oudot-Le Secq M.P."/>
            <person name="Peter M."/>
            <person name="Quesneville H."/>
            <person name="Rajashekar B."/>
            <person name="Reich M."/>
            <person name="Rouhier N."/>
            <person name="Schmutz J."/>
            <person name="Yin T."/>
            <person name="Chalot M."/>
            <person name="Henrissat B."/>
            <person name="Kuees U."/>
            <person name="Lucas S."/>
            <person name="Van de Peer Y."/>
            <person name="Podila G.K."/>
            <person name="Polle A."/>
            <person name="Pukkila P.J."/>
            <person name="Richardson P.M."/>
            <person name="Rouze P."/>
            <person name="Sanders I.R."/>
            <person name="Stajich J.E."/>
            <person name="Tunlid A."/>
            <person name="Tuskan G."/>
            <person name="Grigoriev I.V."/>
        </authorList>
    </citation>
    <scope>NUCLEOTIDE SEQUENCE [LARGE SCALE GENOMIC DNA]</scope>
    <source>
        <strain evidence="2">S238N-H82 / ATCC MYA-4686</strain>
    </source>
</reference>
<dbReference type="EMBL" id="DS547103">
    <property type="protein sequence ID" value="EDR07825.1"/>
    <property type="molecule type" value="Genomic_DNA"/>
</dbReference>
<dbReference type="KEGG" id="lbc:LACBIDRAFT_327556"/>